<dbReference type="InterPro" id="IPR016136">
    <property type="entry name" value="DNA_helicase_N/primase_C"/>
</dbReference>
<comment type="similarity">
    <text evidence="1">Belongs to the helicase family. DnaB subfamily.</text>
</comment>
<keyword evidence="8" id="KW-0413">Isomerase</keyword>
<dbReference type="AlphaFoldDB" id="A0A345U9S6"/>
<dbReference type="PROSITE" id="PS51199">
    <property type="entry name" value="SF4_HELICASE"/>
    <property type="match status" value="2"/>
</dbReference>
<geneLocation type="chloroplast" evidence="12"/>
<dbReference type="GO" id="GO:0016787">
    <property type="term" value="F:hydrolase activity"/>
    <property type="evidence" value="ECO:0007669"/>
    <property type="project" value="UniProtKB-KW"/>
</dbReference>
<keyword evidence="6" id="KW-0067">ATP-binding</keyword>
<dbReference type="RefSeq" id="YP_009511335.1">
    <property type="nucleotide sequence ID" value="NC_039143.1"/>
</dbReference>
<evidence type="ECO:0000256" key="8">
    <source>
        <dbReference type="ARBA" id="ARBA00023235"/>
    </source>
</evidence>
<dbReference type="SUPFAM" id="SSF52540">
    <property type="entry name" value="P-loop containing nucleoside triphosphate hydrolases"/>
    <property type="match status" value="1"/>
</dbReference>
<dbReference type="PANTHER" id="PTHR30153">
    <property type="entry name" value="REPLICATIVE DNA HELICASE DNAB"/>
    <property type="match status" value="1"/>
</dbReference>
<feature type="domain" description="SF4 helicase" evidence="11">
    <location>
        <begin position="539"/>
        <end position="593"/>
    </location>
</feature>
<proteinExistence type="inferred from homology"/>
<dbReference type="PANTHER" id="PTHR30153:SF2">
    <property type="entry name" value="REPLICATIVE DNA HELICASE"/>
    <property type="match status" value="1"/>
</dbReference>
<sequence>MKNINVDLFPPQNYIAEEILLGTILINPMIFPQIIPYLKQESFFLECHELIYKSLITIYKNGKIDILQLLYILNKSKKLDYIGGVYKIMELMRQGHLFMSSINMSVYIQQLIILINNSYMKRLMVQYGYNIVRLASIESSKSHHLYNKASEYLESTVHKIPKENLSTFRDILGELLIEFENYDIDLQEDVVSNSKILSGFHQIDELMKGLQDGDLIVIAGRPSIGKTSFVINIAYNILNSTKLGLCFFSLEMSKLQIVYKFIAVACKMSIQSFSFDQLTIDQQYTFKSICNSLMKSNIYINDSPNMSIDYIEYTVKLLFKETNNIQLIIIDYLQLIQIENFTNNLRSQELAYITRKLKLLAQYLYIPIIVLSQLNRSIETRLNKNPLLSDLKESGCLISYLFLNIDLHNSLHSRSLYKNQILIKYDLMKLFYNKYSSKLSLYFINWKFILQYTFNIYIHNYIVCLTHNHKLYNKLYWSKNNQLLEEDLAIINCFLLYSNIYLEYKLMKYMKWLKYDQVYDIQEPNYMSFLSNYIILHNSIEQDADIVMILSQSNDQLNLFKTVDITLCKNRNGPTGVCKLLFMPEKNLFSNID</sequence>
<dbReference type="SUPFAM" id="SSF48024">
    <property type="entry name" value="N-terminal domain of DnaB helicase"/>
    <property type="match status" value="1"/>
</dbReference>
<evidence type="ECO:0000259" key="11">
    <source>
        <dbReference type="PROSITE" id="PS51199"/>
    </source>
</evidence>
<evidence type="ECO:0000256" key="1">
    <source>
        <dbReference type="ARBA" id="ARBA00008428"/>
    </source>
</evidence>
<dbReference type="GO" id="GO:0005524">
    <property type="term" value="F:ATP binding"/>
    <property type="evidence" value="ECO:0007669"/>
    <property type="project" value="UniProtKB-KW"/>
</dbReference>
<organism evidence="12">
    <name type="scientific">Gracilariopsis longissima</name>
    <dbReference type="NCBI Taxonomy" id="172976"/>
    <lineage>
        <taxon>Eukaryota</taxon>
        <taxon>Rhodophyta</taxon>
        <taxon>Florideophyceae</taxon>
        <taxon>Rhodymeniophycidae</taxon>
        <taxon>Gracilariales</taxon>
        <taxon>Gracilariaceae</taxon>
        <taxon>Gracilariopsis</taxon>
    </lineage>
</organism>
<dbReference type="EC" id="5.6.2.3" evidence="9"/>
<keyword evidence="3" id="KW-0547">Nucleotide-binding</keyword>
<dbReference type="InterPro" id="IPR036185">
    <property type="entry name" value="DNA_heli_DnaB-like_N_sf"/>
</dbReference>
<evidence type="ECO:0000313" key="12">
    <source>
        <dbReference type="EMBL" id="AXI97212.1"/>
    </source>
</evidence>
<keyword evidence="2" id="KW-0235">DNA replication</keyword>
<keyword evidence="12" id="KW-0150">Chloroplast</keyword>
<feature type="domain" description="SF4 helicase" evidence="11">
    <location>
        <begin position="189"/>
        <end position="395"/>
    </location>
</feature>
<evidence type="ECO:0000256" key="7">
    <source>
        <dbReference type="ARBA" id="ARBA00023125"/>
    </source>
</evidence>
<dbReference type="GO" id="GO:0043139">
    <property type="term" value="F:5'-3' DNA helicase activity"/>
    <property type="evidence" value="ECO:0007669"/>
    <property type="project" value="UniProtKB-EC"/>
</dbReference>
<gene>
    <name evidence="12" type="primary">dnaB</name>
</gene>
<protein>
    <recommendedName>
        <fullName evidence="9">DNA 5'-3' helicase</fullName>
        <ecNumber evidence="9">5.6.2.3</ecNumber>
    </recommendedName>
</protein>
<keyword evidence="5 12" id="KW-0347">Helicase</keyword>
<dbReference type="GO" id="GO:0005829">
    <property type="term" value="C:cytosol"/>
    <property type="evidence" value="ECO:0007669"/>
    <property type="project" value="TreeGrafter"/>
</dbReference>
<evidence type="ECO:0000256" key="4">
    <source>
        <dbReference type="ARBA" id="ARBA00022801"/>
    </source>
</evidence>
<dbReference type="InterPro" id="IPR007693">
    <property type="entry name" value="DNA_helicase_DnaB-like_N"/>
</dbReference>
<dbReference type="PROSITE" id="PS50818">
    <property type="entry name" value="INTEIN_C_TER"/>
    <property type="match status" value="1"/>
</dbReference>
<evidence type="ECO:0000256" key="5">
    <source>
        <dbReference type="ARBA" id="ARBA00022806"/>
    </source>
</evidence>
<dbReference type="InterPro" id="IPR030934">
    <property type="entry name" value="Intein_C"/>
</dbReference>
<dbReference type="EMBL" id="MH396014">
    <property type="protein sequence ID" value="AXI97212.1"/>
    <property type="molecule type" value="Genomic_DNA"/>
</dbReference>
<dbReference type="GeneID" id="37623822"/>
<dbReference type="Gene3D" id="2.170.16.10">
    <property type="entry name" value="Hedgehog/Intein (Hint) domain"/>
    <property type="match status" value="1"/>
</dbReference>
<evidence type="ECO:0000256" key="9">
    <source>
        <dbReference type="ARBA" id="ARBA00044969"/>
    </source>
</evidence>
<dbReference type="InterPro" id="IPR007694">
    <property type="entry name" value="DNA_helicase_DnaB-like_C"/>
</dbReference>
<dbReference type="GO" id="GO:0003677">
    <property type="term" value="F:DNA binding"/>
    <property type="evidence" value="ECO:0007669"/>
    <property type="project" value="UniProtKB-KW"/>
</dbReference>
<dbReference type="Pfam" id="PF00772">
    <property type="entry name" value="DnaB"/>
    <property type="match status" value="1"/>
</dbReference>
<evidence type="ECO:0000256" key="10">
    <source>
        <dbReference type="ARBA" id="ARBA00048954"/>
    </source>
</evidence>
<keyword evidence="4" id="KW-0378">Hydrolase</keyword>
<comment type="catalytic activity">
    <reaction evidence="10">
        <text>ATP + H2O = ADP + phosphate + H(+)</text>
        <dbReference type="Rhea" id="RHEA:13065"/>
        <dbReference type="ChEBI" id="CHEBI:15377"/>
        <dbReference type="ChEBI" id="CHEBI:15378"/>
        <dbReference type="ChEBI" id="CHEBI:30616"/>
        <dbReference type="ChEBI" id="CHEBI:43474"/>
        <dbReference type="ChEBI" id="CHEBI:456216"/>
        <dbReference type="EC" id="5.6.2.3"/>
    </reaction>
</comment>
<dbReference type="Pfam" id="PF03796">
    <property type="entry name" value="DnaB_C"/>
    <property type="match status" value="1"/>
</dbReference>
<dbReference type="Gene3D" id="3.40.50.300">
    <property type="entry name" value="P-loop containing nucleotide triphosphate hydrolases"/>
    <property type="match status" value="2"/>
</dbReference>
<evidence type="ECO:0000256" key="6">
    <source>
        <dbReference type="ARBA" id="ARBA00022840"/>
    </source>
</evidence>
<reference evidence="12" key="1">
    <citation type="submission" date="2018-05" db="EMBL/GenBank/DDBJ databases">
        <title>Organellar genomes of Gracilariaceae.</title>
        <authorList>
            <person name="Iha C."/>
            <person name="Oliveira M.C."/>
        </authorList>
    </citation>
    <scope>NUCLEOTIDE SEQUENCE</scope>
</reference>
<evidence type="ECO:0000256" key="2">
    <source>
        <dbReference type="ARBA" id="ARBA00022705"/>
    </source>
</evidence>
<evidence type="ECO:0000256" key="3">
    <source>
        <dbReference type="ARBA" id="ARBA00022741"/>
    </source>
</evidence>
<accession>A0A345U9S6</accession>
<dbReference type="InterPro" id="IPR027417">
    <property type="entry name" value="P-loop_NTPase"/>
</dbReference>
<name>A0A345U9S6_9FLOR</name>
<keyword evidence="12" id="KW-0934">Plastid</keyword>
<dbReference type="GO" id="GO:0006260">
    <property type="term" value="P:DNA replication"/>
    <property type="evidence" value="ECO:0007669"/>
    <property type="project" value="UniProtKB-KW"/>
</dbReference>
<keyword evidence="7" id="KW-0238">DNA-binding</keyword>
<dbReference type="Gene3D" id="1.10.860.10">
    <property type="entry name" value="DNAb Helicase, Chain A"/>
    <property type="match status" value="1"/>
</dbReference>